<dbReference type="Proteomes" id="UP000189933">
    <property type="component" value="Unassembled WGS sequence"/>
</dbReference>
<evidence type="ECO:0000313" key="8">
    <source>
        <dbReference type="Proteomes" id="UP000189933"/>
    </source>
</evidence>
<dbReference type="InterPro" id="IPR027417">
    <property type="entry name" value="P-loop_NTPase"/>
</dbReference>
<dbReference type="GO" id="GO:0005524">
    <property type="term" value="F:ATP binding"/>
    <property type="evidence" value="ECO:0007669"/>
    <property type="project" value="UniProtKB-UniRule"/>
</dbReference>
<evidence type="ECO:0000256" key="3">
    <source>
        <dbReference type="ARBA" id="ARBA00023134"/>
    </source>
</evidence>
<organism evidence="7 8">
    <name type="scientific">Carboxydocella sporoproducens DSM 16521</name>
    <dbReference type="NCBI Taxonomy" id="1121270"/>
    <lineage>
        <taxon>Bacteria</taxon>
        <taxon>Bacillati</taxon>
        <taxon>Bacillota</taxon>
        <taxon>Clostridia</taxon>
        <taxon>Eubacteriales</taxon>
        <taxon>Clostridiales Family XVI. Incertae Sedis</taxon>
        <taxon>Carboxydocella</taxon>
    </lineage>
</organism>
<dbReference type="PIRSF" id="PIRSF005052">
    <property type="entry name" value="P-loopkin"/>
    <property type="match status" value="1"/>
</dbReference>
<dbReference type="AlphaFoldDB" id="A0A1T4R8R6"/>
<keyword evidence="1 4" id="KW-0547">Nucleotide-binding</keyword>
<dbReference type="GO" id="GO:0005525">
    <property type="term" value="F:GTP binding"/>
    <property type="evidence" value="ECO:0007669"/>
    <property type="project" value="UniProtKB-UniRule"/>
</dbReference>
<evidence type="ECO:0000256" key="1">
    <source>
        <dbReference type="ARBA" id="ARBA00022741"/>
    </source>
</evidence>
<dbReference type="PANTHER" id="PTHR30448">
    <property type="entry name" value="RNASE ADAPTER PROTEIN RAPZ"/>
    <property type="match status" value="1"/>
</dbReference>
<feature type="domain" description="RapZ C-terminal" evidence="6">
    <location>
        <begin position="167"/>
        <end position="289"/>
    </location>
</feature>
<reference evidence="8" key="1">
    <citation type="submission" date="2017-02" db="EMBL/GenBank/DDBJ databases">
        <authorList>
            <person name="Varghese N."/>
            <person name="Submissions S."/>
        </authorList>
    </citation>
    <scope>NUCLEOTIDE SEQUENCE [LARGE SCALE GENOMIC DNA]</scope>
    <source>
        <strain evidence="8">DSM 16521</strain>
    </source>
</reference>
<dbReference type="SUPFAM" id="SSF52540">
    <property type="entry name" value="P-loop containing nucleoside triphosphate hydrolases"/>
    <property type="match status" value="1"/>
</dbReference>
<sequence length="296" mass="33974">MKDISLIIITGLSGAGKSTAVRAFEDMGFFVVDNLPPALVSKFVELTRQVKGQPYRYALVMDMRGGRFFDQMQEALDYLQQQKVDYRILFLEAADEVLVRRFKETRRRHPLAGGGTVLDGIRRERAKLEELRGRAHRIIDTSSLKPAELKEEIFRAFQPEEEGARLSITVMSFGYKYGIPLDADLVIDVRFLPNPFYIKELRPLTGNDPEVQEYVVSREETKKFLDKFLDLITFLIPEYIKEGKTSLTIAIGCTGGQHRSVTLTNRLAELLADRGDKSYRVEVRHRDIQREKGREI</sequence>
<evidence type="ECO:0000313" key="7">
    <source>
        <dbReference type="EMBL" id="SKA12058.1"/>
    </source>
</evidence>
<dbReference type="Pfam" id="PF03668">
    <property type="entry name" value="RapZ-like_N"/>
    <property type="match status" value="1"/>
</dbReference>
<protein>
    <submittedName>
        <fullName evidence="7">UPF0042 nucleotide-binding protein</fullName>
    </submittedName>
</protein>
<keyword evidence="3 4" id="KW-0342">GTP-binding</keyword>
<dbReference type="EMBL" id="FUXM01000026">
    <property type="protein sequence ID" value="SKA12058.1"/>
    <property type="molecule type" value="Genomic_DNA"/>
</dbReference>
<evidence type="ECO:0000259" key="5">
    <source>
        <dbReference type="Pfam" id="PF03668"/>
    </source>
</evidence>
<evidence type="ECO:0000256" key="4">
    <source>
        <dbReference type="HAMAP-Rule" id="MF_00636"/>
    </source>
</evidence>
<dbReference type="InterPro" id="IPR053931">
    <property type="entry name" value="RapZ_C"/>
</dbReference>
<dbReference type="HAMAP" id="MF_00636">
    <property type="entry name" value="RapZ_like"/>
    <property type="match status" value="1"/>
</dbReference>
<dbReference type="Pfam" id="PF22740">
    <property type="entry name" value="PapZ_C"/>
    <property type="match status" value="1"/>
</dbReference>
<evidence type="ECO:0000256" key="2">
    <source>
        <dbReference type="ARBA" id="ARBA00022840"/>
    </source>
</evidence>
<proteinExistence type="inferred from homology"/>
<evidence type="ECO:0000259" key="6">
    <source>
        <dbReference type="Pfam" id="PF22740"/>
    </source>
</evidence>
<keyword evidence="8" id="KW-1185">Reference proteome</keyword>
<dbReference type="Gene3D" id="3.40.50.300">
    <property type="entry name" value="P-loop containing nucleotide triphosphate hydrolases"/>
    <property type="match status" value="1"/>
</dbReference>
<feature type="domain" description="RapZ-like N-terminal" evidence="5">
    <location>
        <begin position="4"/>
        <end position="158"/>
    </location>
</feature>
<dbReference type="OrthoDB" id="9784461at2"/>
<dbReference type="PANTHER" id="PTHR30448:SF0">
    <property type="entry name" value="RNASE ADAPTER PROTEIN RAPZ"/>
    <property type="match status" value="1"/>
</dbReference>
<name>A0A1T4R8R6_9FIRM</name>
<dbReference type="InterPro" id="IPR005337">
    <property type="entry name" value="RapZ-like"/>
</dbReference>
<dbReference type="NCBIfam" id="NF003828">
    <property type="entry name" value="PRK05416.1"/>
    <property type="match status" value="1"/>
</dbReference>
<feature type="binding site" evidence="4">
    <location>
        <begin position="62"/>
        <end position="65"/>
    </location>
    <ligand>
        <name>GTP</name>
        <dbReference type="ChEBI" id="CHEBI:37565"/>
    </ligand>
</feature>
<keyword evidence="2 4" id="KW-0067">ATP-binding</keyword>
<gene>
    <name evidence="7" type="ORF">SAMN02745885_01967</name>
</gene>
<accession>A0A1T4R8R6</accession>
<feature type="binding site" evidence="4">
    <location>
        <begin position="11"/>
        <end position="18"/>
    </location>
    <ligand>
        <name>ATP</name>
        <dbReference type="ChEBI" id="CHEBI:30616"/>
    </ligand>
</feature>
<dbReference type="RefSeq" id="WP_078665999.1">
    <property type="nucleotide sequence ID" value="NZ_FUXM01000026.1"/>
</dbReference>
<dbReference type="InterPro" id="IPR053930">
    <property type="entry name" value="RapZ-like_N"/>
</dbReference>